<evidence type="ECO:0000313" key="4">
    <source>
        <dbReference type="Proteomes" id="UP000298030"/>
    </source>
</evidence>
<keyword evidence="4" id="KW-1185">Reference proteome</keyword>
<protein>
    <submittedName>
        <fullName evidence="3">Uncharacterized protein</fullName>
    </submittedName>
</protein>
<evidence type="ECO:0000256" key="1">
    <source>
        <dbReference type="SAM" id="MobiDB-lite"/>
    </source>
</evidence>
<name>A0A4Y7TFQ5_COPMI</name>
<evidence type="ECO:0000313" key="3">
    <source>
        <dbReference type="EMBL" id="TEB32349.1"/>
    </source>
</evidence>
<accession>A0A4Y7TFQ5</accession>
<feature type="region of interest" description="Disordered" evidence="1">
    <location>
        <begin position="92"/>
        <end position="170"/>
    </location>
</feature>
<keyword evidence="2" id="KW-0732">Signal</keyword>
<dbReference type="Proteomes" id="UP000298030">
    <property type="component" value="Unassembled WGS sequence"/>
</dbReference>
<feature type="compositionally biased region" description="Polar residues" evidence="1">
    <location>
        <begin position="144"/>
        <end position="163"/>
    </location>
</feature>
<dbReference type="EMBL" id="QPFP01000015">
    <property type="protein sequence ID" value="TEB32349.1"/>
    <property type="molecule type" value="Genomic_DNA"/>
</dbReference>
<feature type="compositionally biased region" description="Polar residues" evidence="1">
    <location>
        <begin position="100"/>
        <end position="119"/>
    </location>
</feature>
<comment type="caution">
    <text evidence="3">The sequence shown here is derived from an EMBL/GenBank/DDBJ whole genome shotgun (WGS) entry which is preliminary data.</text>
</comment>
<sequence>MGVMFARSLLILAALMLLEPSVRAAPSSVTSGLTARQLSSDECNRVCEGPTKEYYEGKGCSVPESLSTCCTDQFISDYVQCNVCRRNNDQNSPDYPGIQATLNIQPSPTSTSEGKSTVSDPAKGSVGQAFSDGAVAGGGGPRPTDQSRVSEQQRAGNSAQSIIPAQIWSPREGSLQKALAITNGTRGSC</sequence>
<dbReference type="AlphaFoldDB" id="A0A4Y7TFQ5"/>
<evidence type="ECO:0000256" key="2">
    <source>
        <dbReference type="SAM" id="SignalP"/>
    </source>
</evidence>
<proteinExistence type="predicted"/>
<feature type="signal peptide" evidence="2">
    <location>
        <begin position="1"/>
        <end position="24"/>
    </location>
</feature>
<feature type="chain" id="PRO_5021460284" evidence="2">
    <location>
        <begin position="25"/>
        <end position="189"/>
    </location>
</feature>
<reference evidence="3 4" key="1">
    <citation type="journal article" date="2019" name="Nat. Ecol. Evol.">
        <title>Megaphylogeny resolves global patterns of mushroom evolution.</title>
        <authorList>
            <person name="Varga T."/>
            <person name="Krizsan K."/>
            <person name="Foldi C."/>
            <person name="Dima B."/>
            <person name="Sanchez-Garcia M."/>
            <person name="Sanchez-Ramirez S."/>
            <person name="Szollosi G.J."/>
            <person name="Szarkandi J.G."/>
            <person name="Papp V."/>
            <person name="Albert L."/>
            <person name="Andreopoulos W."/>
            <person name="Angelini C."/>
            <person name="Antonin V."/>
            <person name="Barry K.W."/>
            <person name="Bougher N.L."/>
            <person name="Buchanan P."/>
            <person name="Buyck B."/>
            <person name="Bense V."/>
            <person name="Catcheside P."/>
            <person name="Chovatia M."/>
            <person name="Cooper J."/>
            <person name="Damon W."/>
            <person name="Desjardin D."/>
            <person name="Finy P."/>
            <person name="Geml J."/>
            <person name="Haridas S."/>
            <person name="Hughes K."/>
            <person name="Justo A."/>
            <person name="Karasinski D."/>
            <person name="Kautmanova I."/>
            <person name="Kiss B."/>
            <person name="Kocsube S."/>
            <person name="Kotiranta H."/>
            <person name="LaButti K.M."/>
            <person name="Lechner B.E."/>
            <person name="Liimatainen K."/>
            <person name="Lipzen A."/>
            <person name="Lukacs Z."/>
            <person name="Mihaltcheva S."/>
            <person name="Morgado L.N."/>
            <person name="Niskanen T."/>
            <person name="Noordeloos M.E."/>
            <person name="Ohm R.A."/>
            <person name="Ortiz-Santana B."/>
            <person name="Ovrebo C."/>
            <person name="Racz N."/>
            <person name="Riley R."/>
            <person name="Savchenko A."/>
            <person name="Shiryaev A."/>
            <person name="Soop K."/>
            <person name="Spirin V."/>
            <person name="Szebenyi C."/>
            <person name="Tomsovsky M."/>
            <person name="Tulloss R.E."/>
            <person name="Uehling J."/>
            <person name="Grigoriev I.V."/>
            <person name="Vagvolgyi C."/>
            <person name="Papp T."/>
            <person name="Martin F.M."/>
            <person name="Miettinen O."/>
            <person name="Hibbett D.S."/>
            <person name="Nagy L.G."/>
        </authorList>
    </citation>
    <scope>NUCLEOTIDE SEQUENCE [LARGE SCALE GENOMIC DNA]</scope>
    <source>
        <strain evidence="3 4">FP101781</strain>
    </source>
</reference>
<gene>
    <name evidence="3" type="ORF">FA13DRAFT_1731542</name>
</gene>
<organism evidence="3 4">
    <name type="scientific">Coprinellus micaceus</name>
    <name type="common">Glistening ink-cap mushroom</name>
    <name type="synonym">Coprinus micaceus</name>
    <dbReference type="NCBI Taxonomy" id="71717"/>
    <lineage>
        <taxon>Eukaryota</taxon>
        <taxon>Fungi</taxon>
        <taxon>Dikarya</taxon>
        <taxon>Basidiomycota</taxon>
        <taxon>Agaricomycotina</taxon>
        <taxon>Agaricomycetes</taxon>
        <taxon>Agaricomycetidae</taxon>
        <taxon>Agaricales</taxon>
        <taxon>Agaricineae</taxon>
        <taxon>Psathyrellaceae</taxon>
        <taxon>Coprinellus</taxon>
    </lineage>
</organism>